<name>A0AAV9RKV0_9TELE</name>
<proteinExistence type="predicted"/>
<evidence type="ECO:0000313" key="1">
    <source>
        <dbReference type="EMBL" id="KAK5609659.1"/>
    </source>
</evidence>
<sequence>MKLSGTSKNPVHPFLSVVCEVSPVLPFLMSELYVQGEQRQNPQRAVPTISVVNVDGRWQCCCAGRSPAFIHLHGLKIGGCVALNGTAPQAFIGASSKGW</sequence>
<accession>A0AAV9RKV0</accession>
<evidence type="ECO:0000313" key="2">
    <source>
        <dbReference type="Proteomes" id="UP001311232"/>
    </source>
</evidence>
<comment type="caution">
    <text evidence="1">The sequence shown here is derived from an EMBL/GenBank/DDBJ whole genome shotgun (WGS) entry which is preliminary data.</text>
</comment>
<reference evidence="1 2" key="1">
    <citation type="submission" date="2021-06" db="EMBL/GenBank/DDBJ databases">
        <authorList>
            <person name="Palmer J.M."/>
        </authorList>
    </citation>
    <scope>NUCLEOTIDE SEQUENCE [LARGE SCALE GENOMIC DNA]</scope>
    <source>
        <strain evidence="1 2">MEX-2019</strain>
        <tissue evidence="1">Muscle</tissue>
    </source>
</reference>
<organism evidence="1 2">
    <name type="scientific">Crenichthys baileyi</name>
    <name type="common">White River springfish</name>
    <dbReference type="NCBI Taxonomy" id="28760"/>
    <lineage>
        <taxon>Eukaryota</taxon>
        <taxon>Metazoa</taxon>
        <taxon>Chordata</taxon>
        <taxon>Craniata</taxon>
        <taxon>Vertebrata</taxon>
        <taxon>Euteleostomi</taxon>
        <taxon>Actinopterygii</taxon>
        <taxon>Neopterygii</taxon>
        <taxon>Teleostei</taxon>
        <taxon>Neoteleostei</taxon>
        <taxon>Acanthomorphata</taxon>
        <taxon>Ovalentaria</taxon>
        <taxon>Atherinomorphae</taxon>
        <taxon>Cyprinodontiformes</taxon>
        <taxon>Goodeidae</taxon>
        <taxon>Crenichthys</taxon>
    </lineage>
</organism>
<dbReference type="Proteomes" id="UP001311232">
    <property type="component" value="Unassembled WGS sequence"/>
</dbReference>
<gene>
    <name evidence="1" type="ORF">CRENBAI_000859</name>
</gene>
<dbReference type="AlphaFoldDB" id="A0AAV9RKV0"/>
<protein>
    <submittedName>
        <fullName evidence="1">Uncharacterized protein</fullName>
    </submittedName>
</protein>
<dbReference type="EMBL" id="JAHHUM010001739">
    <property type="protein sequence ID" value="KAK5609659.1"/>
    <property type="molecule type" value="Genomic_DNA"/>
</dbReference>
<keyword evidence="2" id="KW-1185">Reference proteome</keyword>